<dbReference type="PIRSF" id="PIRSF002599">
    <property type="entry name" value="Cold_shock_A"/>
    <property type="match status" value="1"/>
</dbReference>
<evidence type="ECO:0000256" key="2">
    <source>
        <dbReference type="ARBA" id="ARBA00022490"/>
    </source>
</evidence>
<sequence>MPQLGRTKWFNREHGFGFIAPDDGGPDLYLGCADVLASGIRHLPRGQRVEFEIIVGTKGPQAHRLRLVHSRYA</sequence>
<keyword evidence="9" id="KW-1185">Reference proteome</keyword>
<evidence type="ECO:0000256" key="6">
    <source>
        <dbReference type="ARBA" id="ARBA00023163"/>
    </source>
</evidence>
<keyword evidence="4" id="KW-0238">DNA-binding</keyword>
<keyword evidence="3" id="KW-0805">Transcription regulation</keyword>
<evidence type="ECO:0000313" key="8">
    <source>
        <dbReference type="EMBL" id="GAA5060185.1"/>
    </source>
</evidence>
<dbReference type="CDD" id="cd04458">
    <property type="entry name" value="CSP_CDS"/>
    <property type="match status" value="1"/>
</dbReference>
<keyword evidence="2" id="KW-0963">Cytoplasm</keyword>
<organism evidence="8 9">
    <name type="scientific">Nocardia callitridis</name>
    <dbReference type="NCBI Taxonomy" id="648753"/>
    <lineage>
        <taxon>Bacteria</taxon>
        <taxon>Bacillati</taxon>
        <taxon>Actinomycetota</taxon>
        <taxon>Actinomycetes</taxon>
        <taxon>Mycobacteriales</taxon>
        <taxon>Nocardiaceae</taxon>
        <taxon>Nocardia</taxon>
    </lineage>
</organism>
<reference evidence="9" key="1">
    <citation type="journal article" date="2019" name="Int. J. Syst. Evol. Microbiol.">
        <title>The Global Catalogue of Microorganisms (GCM) 10K type strain sequencing project: providing services to taxonomists for standard genome sequencing and annotation.</title>
        <authorList>
            <consortium name="The Broad Institute Genomics Platform"/>
            <consortium name="The Broad Institute Genome Sequencing Center for Infectious Disease"/>
            <person name="Wu L."/>
            <person name="Ma J."/>
        </authorList>
    </citation>
    <scope>NUCLEOTIDE SEQUENCE [LARGE SCALE GENOMIC DNA]</scope>
    <source>
        <strain evidence="9">JCM 18298</strain>
    </source>
</reference>
<dbReference type="InterPro" id="IPR002059">
    <property type="entry name" value="CSP_DNA-bd"/>
</dbReference>
<keyword evidence="6" id="KW-0804">Transcription</keyword>
<dbReference type="PANTHER" id="PTHR46565">
    <property type="entry name" value="COLD SHOCK DOMAIN PROTEIN 2"/>
    <property type="match status" value="1"/>
</dbReference>
<gene>
    <name evidence="8" type="ORF">GCM10023318_41340</name>
</gene>
<evidence type="ECO:0000313" key="9">
    <source>
        <dbReference type="Proteomes" id="UP001500603"/>
    </source>
</evidence>
<dbReference type="Pfam" id="PF00313">
    <property type="entry name" value="CSD"/>
    <property type="match status" value="1"/>
</dbReference>
<dbReference type="RefSeq" id="WP_345497209.1">
    <property type="nucleotide sequence ID" value="NZ_BAABJM010000004.1"/>
</dbReference>
<name>A0ABP9KMN2_9NOCA</name>
<dbReference type="InterPro" id="IPR012340">
    <property type="entry name" value="NA-bd_OB-fold"/>
</dbReference>
<evidence type="ECO:0000256" key="3">
    <source>
        <dbReference type="ARBA" id="ARBA00023015"/>
    </source>
</evidence>
<dbReference type="Proteomes" id="UP001500603">
    <property type="component" value="Unassembled WGS sequence"/>
</dbReference>
<dbReference type="InterPro" id="IPR011129">
    <property type="entry name" value="CSD"/>
</dbReference>
<dbReference type="PANTHER" id="PTHR46565:SF20">
    <property type="entry name" value="COLD SHOCK DOMAIN-CONTAINING PROTEIN 4"/>
    <property type="match status" value="1"/>
</dbReference>
<comment type="subcellular location">
    <subcellularLocation>
        <location evidence="1">Cytoplasm</location>
    </subcellularLocation>
</comment>
<dbReference type="InterPro" id="IPR012156">
    <property type="entry name" value="Cold_shock_CspA"/>
</dbReference>
<accession>A0ABP9KMN2</accession>
<feature type="domain" description="CSD" evidence="7">
    <location>
        <begin position="2"/>
        <end position="67"/>
    </location>
</feature>
<dbReference type="SUPFAM" id="SSF50249">
    <property type="entry name" value="Nucleic acid-binding proteins"/>
    <property type="match status" value="1"/>
</dbReference>
<keyword evidence="5" id="KW-0010">Activator</keyword>
<evidence type="ECO:0000256" key="5">
    <source>
        <dbReference type="ARBA" id="ARBA00023159"/>
    </source>
</evidence>
<dbReference type="PROSITE" id="PS51857">
    <property type="entry name" value="CSD_2"/>
    <property type="match status" value="1"/>
</dbReference>
<dbReference type="PRINTS" id="PR00050">
    <property type="entry name" value="COLDSHOCK"/>
</dbReference>
<evidence type="ECO:0000259" key="7">
    <source>
        <dbReference type="PROSITE" id="PS51857"/>
    </source>
</evidence>
<evidence type="ECO:0000256" key="4">
    <source>
        <dbReference type="ARBA" id="ARBA00023125"/>
    </source>
</evidence>
<dbReference type="EMBL" id="BAABJM010000004">
    <property type="protein sequence ID" value="GAA5060185.1"/>
    <property type="molecule type" value="Genomic_DNA"/>
</dbReference>
<evidence type="ECO:0000256" key="1">
    <source>
        <dbReference type="ARBA" id="ARBA00004496"/>
    </source>
</evidence>
<proteinExistence type="predicted"/>
<comment type="caution">
    <text evidence="8">The sequence shown here is derived from an EMBL/GenBank/DDBJ whole genome shotgun (WGS) entry which is preliminary data.</text>
</comment>
<dbReference type="SMART" id="SM00357">
    <property type="entry name" value="CSP"/>
    <property type="match status" value="1"/>
</dbReference>
<protein>
    <submittedName>
        <fullName evidence="8">Cold-shock protein</fullName>
    </submittedName>
</protein>
<dbReference type="Gene3D" id="2.40.50.140">
    <property type="entry name" value="Nucleic acid-binding proteins"/>
    <property type="match status" value="1"/>
</dbReference>